<evidence type="ECO:0000313" key="2">
    <source>
        <dbReference type="Proteomes" id="UP000183832"/>
    </source>
</evidence>
<organism evidence="1 2">
    <name type="scientific">Clunio marinus</name>
    <dbReference type="NCBI Taxonomy" id="568069"/>
    <lineage>
        <taxon>Eukaryota</taxon>
        <taxon>Metazoa</taxon>
        <taxon>Ecdysozoa</taxon>
        <taxon>Arthropoda</taxon>
        <taxon>Hexapoda</taxon>
        <taxon>Insecta</taxon>
        <taxon>Pterygota</taxon>
        <taxon>Neoptera</taxon>
        <taxon>Endopterygota</taxon>
        <taxon>Diptera</taxon>
        <taxon>Nematocera</taxon>
        <taxon>Chironomoidea</taxon>
        <taxon>Chironomidae</taxon>
        <taxon>Clunio</taxon>
    </lineage>
</organism>
<name>A0A1J1HF88_9DIPT</name>
<reference evidence="1 2" key="1">
    <citation type="submission" date="2015-04" db="EMBL/GenBank/DDBJ databases">
        <authorList>
            <person name="Syromyatnikov M.Y."/>
            <person name="Popov V.N."/>
        </authorList>
    </citation>
    <scope>NUCLEOTIDE SEQUENCE [LARGE SCALE GENOMIC DNA]</scope>
</reference>
<evidence type="ECO:0000313" key="1">
    <source>
        <dbReference type="EMBL" id="CRK86499.1"/>
    </source>
</evidence>
<proteinExistence type="predicted"/>
<gene>
    <name evidence="1" type="ORF">CLUMA_CG000397</name>
</gene>
<sequence>MLEAFEGGCKILFHYKPKKKQKCIHSVRDLSLLFTNDFTKKNHHDGFVLLSARSDIKNETVLELQIILGALVIL</sequence>
<protein>
    <submittedName>
        <fullName evidence="1">CLUMA_CG000397, isoform A</fullName>
    </submittedName>
</protein>
<dbReference type="AlphaFoldDB" id="A0A1J1HF88"/>
<dbReference type="Proteomes" id="UP000183832">
    <property type="component" value="Unassembled WGS sequence"/>
</dbReference>
<dbReference type="EMBL" id="CVRI01000001">
    <property type="protein sequence ID" value="CRK86499.1"/>
    <property type="molecule type" value="Genomic_DNA"/>
</dbReference>
<accession>A0A1J1HF88</accession>
<keyword evidence="2" id="KW-1185">Reference proteome</keyword>